<dbReference type="Gene3D" id="3.40.50.10050">
    <property type="entry name" value="Translation initiation factor IF- 2, domain 3"/>
    <property type="match status" value="1"/>
</dbReference>
<comment type="subcellular location">
    <subcellularLocation>
        <location evidence="1">Cytoplasm</location>
    </subcellularLocation>
</comment>
<dbReference type="PROSITE" id="PS51722">
    <property type="entry name" value="G_TR_2"/>
    <property type="match status" value="1"/>
</dbReference>
<dbReference type="InterPro" id="IPR015760">
    <property type="entry name" value="TIF_IF2"/>
</dbReference>
<dbReference type="NCBIfam" id="TIGR00231">
    <property type="entry name" value="small_GTP"/>
    <property type="match status" value="1"/>
</dbReference>
<dbReference type="InterPro" id="IPR023115">
    <property type="entry name" value="TIF_IF2_dom3"/>
</dbReference>
<dbReference type="Pfam" id="PF11987">
    <property type="entry name" value="IF-2"/>
    <property type="match status" value="1"/>
</dbReference>
<dbReference type="FunFam" id="3.40.50.10050:FF:000002">
    <property type="entry name" value="Eukaryotic translation initiation factor 5B"/>
    <property type="match status" value="1"/>
</dbReference>
<comment type="similarity">
    <text evidence="3">Belongs to the HEBP family.</text>
</comment>
<name>A0A1R3K8R0_COCAP</name>
<dbReference type="FunFam" id="2.40.30.10:FF:000013">
    <property type="entry name" value="eukaryotic translation initiation factor 5B"/>
    <property type="match status" value="1"/>
</dbReference>
<dbReference type="SUPFAM" id="SSF55136">
    <property type="entry name" value="Probable bacterial effector-binding domain"/>
    <property type="match status" value="2"/>
</dbReference>
<evidence type="ECO:0000313" key="16">
    <source>
        <dbReference type="EMBL" id="OMP03487.1"/>
    </source>
</evidence>
<evidence type="ECO:0000256" key="9">
    <source>
        <dbReference type="ARBA" id="ARBA00022741"/>
    </source>
</evidence>
<dbReference type="PANTHER" id="PTHR43381:SF4">
    <property type="entry name" value="EUKARYOTIC TRANSLATION INITIATION FACTOR 5B"/>
    <property type="match status" value="1"/>
</dbReference>
<dbReference type="InterPro" id="IPR036925">
    <property type="entry name" value="TIF_IF2_dom3_sf"/>
</dbReference>
<gene>
    <name evidence="16" type="ORF">CCACVL1_02407</name>
</gene>
<keyword evidence="17" id="KW-1185">Reference proteome</keyword>
<dbReference type="GO" id="GO:0005525">
    <property type="term" value="F:GTP binding"/>
    <property type="evidence" value="ECO:0007669"/>
    <property type="project" value="UniProtKB-KW"/>
</dbReference>
<dbReference type="Gene3D" id="3.20.80.10">
    <property type="entry name" value="Regulatory factor, effector binding domain"/>
    <property type="match status" value="3"/>
</dbReference>
<evidence type="ECO:0000256" key="8">
    <source>
        <dbReference type="ARBA" id="ARBA00022723"/>
    </source>
</evidence>
<evidence type="ECO:0000256" key="12">
    <source>
        <dbReference type="ARBA" id="ARBA00023134"/>
    </source>
</evidence>
<dbReference type="Pfam" id="PF14578">
    <property type="entry name" value="GTP_EFTU_D4"/>
    <property type="match status" value="1"/>
</dbReference>
<evidence type="ECO:0000256" key="4">
    <source>
        <dbReference type="ARBA" id="ARBA00011986"/>
    </source>
</evidence>
<dbReference type="Gene3D" id="2.40.30.10">
    <property type="entry name" value="Translation factors"/>
    <property type="match status" value="2"/>
</dbReference>
<dbReference type="InterPro" id="IPR009000">
    <property type="entry name" value="Transl_B-barrel_sf"/>
</dbReference>
<evidence type="ECO:0000256" key="2">
    <source>
        <dbReference type="ARBA" id="ARBA00007733"/>
    </source>
</evidence>
<proteinExistence type="inferred from homology"/>
<evidence type="ECO:0000256" key="10">
    <source>
        <dbReference type="ARBA" id="ARBA00022801"/>
    </source>
</evidence>
<dbReference type="InterPro" id="IPR029459">
    <property type="entry name" value="EFTU-type"/>
</dbReference>
<dbReference type="CDD" id="cd01887">
    <property type="entry name" value="IF2_eIF5B"/>
    <property type="match status" value="1"/>
</dbReference>
<evidence type="ECO:0000256" key="5">
    <source>
        <dbReference type="ARBA" id="ARBA00013824"/>
    </source>
</evidence>
<sequence>MREKRREENSVFAEEEEDQWDEKNWDDDDLNLNNIKIPIDENPKKHYPEVEAAEKDIKKEAPNEENLRSPVCCIMGHVDAGKTKLLDCIQGTNVQESEAGGITQQIGATFIPTDNIRDRTKELKADAKLNVPGLLVIDTPGHESFVNLRTRGSDLCDIAILVVDIMHGLEPQTIESLNLLKMRNTQFIVALNKVDKLYSWKVSPNAPIVNSIKLQSEDVKSQFDTRVRDVIFQFKEQGLNTELYYKNKNMDETFSIVPTSATTGEGIPDLLLLLVQWAQKTMVEKLTYHDEVQCTVLEVKVSKGHGTTIDVVLVNGVLHEKDQIVVCGLQGPIVTNIKALLTPHPMKKYRLKGKYMQHKEIKAAMSIKISAPDLDHAVTGTSIYVVSPNEDLEHVKEKAKEPMESILTKIDKNGEGVYVHASTLGSLEALLEFLKTPEVNIPVRGIGIGPVHKKDVIKAGSMLEKKKEYAAILLAFDVKVKPEAEEHADDLGVKIFTADVIYDLFKQFKAYIDGLKEERKKEAAKEVVFPCVLKILSNYNKDPIILGVEILQGILKVGTPICIPQRDFIDIGRIASIEINNKPVDVGMKGQEVAIKIIGSNPEERQKLFGRHFGLEDELVSHISRRSIDVLKAYYRVTDYEIRKYSPSVIAEVAYDPSQFKGNKDGGFMVLANYIGALGNPQNAKPEKIAMTAPVITKSPGSESEKIAMTAPVVTKGESNMVTMQFVLPSIYTKAEEAPKPLDERVVIREEGERKYGVVKFGGVATDEVVKEKVEKLRQSLERDGYKVTGEFLLGRYNPPWTLPPFRTNEDMNLSLTLINLGSSTAEQLHYKGDDFEKGKWQSQELACMLIVVTKLKPTLTPLAKSSAFQKPACFSSSIMGMVFGKIGVETPKYEVVQSSADYEIRKYSPSVIAEVTYDPSQFKGNKDGGFKVLANYIGALGNPQNAKPEKIAMTAPVITKSPGSGSESEKIAMTVPVVTKGEKNMVTMQFVLPSIYKRAEEAPKPLDERVVIREEGERKFGVVKFGGVATDEMVKEKVEKLRQSLERDGYKVIGEFLLGRYNPPWITLPPFRTNEVMLPVE</sequence>
<dbReference type="Gramene" id="OMP03487">
    <property type="protein sequence ID" value="OMP03487"/>
    <property type="gene ID" value="CCACVL1_02407"/>
</dbReference>
<dbReference type="InterPro" id="IPR011256">
    <property type="entry name" value="Reg_factor_effector_dom_sf"/>
</dbReference>
<dbReference type="PANTHER" id="PTHR43381">
    <property type="entry name" value="TRANSLATION INITIATION FACTOR IF-2-RELATED"/>
    <property type="match status" value="1"/>
</dbReference>
<dbReference type="OrthoDB" id="4928at2759"/>
<evidence type="ECO:0000256" key="13">
    <source>
        <dbReference type="ARBA" id="ARBA00032478"/>
    </source>
</evidence>
<dbReference type="InterPro" id="IPR000795">
    <property type="entry name" value="T_Tr_GTP-bd_dom"/>
</dbReference>
<dbReference type="CDD" id="cd03703">
    <property type="entry name" value="aeIF5B_II"/>
    <property type="match status" value="1"/>
</dbReference>
<dbReference type="Proteomes" id="UP000188268">
    <property type="component" value="Unassembled WGS sequence"/>
</dbReference>
<dbReference type="EC" id="3.6.5.3" evidence="4"/>
<comment type="caution">
    <text evidence="16">The sequence shown here is derived from an EMBL/GenBank/DDBJ whole genome shotgun (WGS) entry which is preliminary data.</text>
</comment>
<keyword evidence="10" id="KW-0378">Hydrolase</keyword>
<evidence type="ECO:0000256" key="11">
    <source>
        <dbReference type="ARBA" id="ARBA00022917"/>
    </source>
</evidence>
<dbReference type="NCBIfam" id="NF003078">
    <property type="entry name" value="PRK04004.1"/>
    <property type="match status" value="1"/>
</dbReference>
<dbReference type="PRINTS" id="PR00315">
    <property type="entry name" value="ELONGATNFCT"/>
</dbReference>
<dbReference type="InterPro" id="IPR005225">
    <property type="entry name" value="Small_GTP-bd"/>
</dbReference>
<dbReference type="InterPro" id="IPR006917">
    <property type="entry name" value="SOUL_heme-bd"/>
</dbReference>
<dbReference type="Gene3D" id="3.40.50.300">
    <property type="entry name" value="P-loop containing nucleotide triphosphate hydrolases"/>
    <property type="match status" value="1"/>
</dbReference>
<dbReference type="Pfam" id="PF00009">
    <property type="entry name" value="GTP_EFTU"/>
    <property type="match status" value="1"/>
</dbReference>
<dbReference type="STRING" id="210143.A0A1R3K8R0"/>
<dbReference type="FunFam" id="3.20.80.10:FF:000010">
    <property type="entry name" value="SOUL heme-binding family protein"/>
    <property type="match status" value="2"/>
</dbReference>
<dbReference type="GO" id="GO:0005739">
    <property type="term" value="C:mitochondrion"/>
    <property type="evidence" value="ECO:0007669"/>
    <property type="project" value="TreeGrafter"/>
</dbReference>
<evidence type="ECO:0000256" key="14">
    <source>
        <dbReference type="SAM" id="MobiDB-lite"/>
    </source>
</evidence>
<comment type="similarity">
    <text evidence="2">Belongs to the TRAFAC class translation factor GTPase superfamily. Classic translation factor GTPase family. IF-2 subfamily.</text>
</comment>
<keyword evidence="9" id="KW-0547">Nucleotide-binding</keyword>
<dbReference type="GO" id="GO:0046872">
    <property type="term" value="F:metal ion binding"/>
    <property type="evidence" value="ECO:0007669"/>
    <property type="project" value="UniProtKB-KW"/>
</dbReference>
<keyword evidence="6" id="KW-0963">Cytoplasm</keyword>
<evidence type="ECO:0000256" key="6">
    <source>
        <dbReference type="ARBA" id="ARBA00022490"/>
    </source>
</evidence>
<feature type="domain" description="Tr-type G" evidence="15">
    <location>
        <begin position="67"/>
        <end position="283"/>
    </location>
</feature>
<evidence type="ECO:0000313" key="17">
    <source>
        <dbReference type="Proteomes" id="UP000188268"/>
    </source>
</evidence>
<keyword evidence="7" id="KW-0396">Initiation factor</keyword>
<accession>A0A1R3K8R0</accession>
<reference evidence="16 17" key="1">
    <citation type="submission" date="2013-09" db="EMBL/GenBank/DDBJ databases">
        <title>Corchorus capsularis genome sequencing.</title>
        <authorList>
            <person name="Alam M."/>
            <person name="Haque M.S."/>
            <person name="Islam M.S."/>
            <person name="Emdad E.M."/>
            <person name="Islam M.M."/>
            <person name="Ahmed B."/>
            <person name="Halim A."/>
            <person name="Hossen Q.M.M."/>
            <person name="Hossain M.Z."/>
            <person name="Ahmed R."/>
            <person name="Khan M.M."/>
            <person name="Islam R."/>
            <person name="Rashid M.M."/>
            <person name="Khan S.A."/>
            <person name="Rahman M.S."/>
            <person name="Alam M."/>
        </authorList>
    </citation>
    <scope>NUCLEOTIDE SEQUENCE [LARGE SCALE GENOMIC DNA]</scope>
    <source>
        <strain evidence="17">cv. CVL-1</strain>
        <tissue evidence="16">Whole seedling</tissue>
    </source>
</reference>
<evidence type="ECO:0000256" key="3">
    <source>
        <dbReference type="ARBA" id="ARBA00009817"/>
    </source>
</evidence>
<dbReference type="EMBL" id="AWWV01006046">
    <property type="protein sequence ID" value="OMP03487.1"/>
    <property type="molecule type" value="Genomic_DNA"/>
</dbReference>
<dbReference type="SUPFAM" id="SSF52156">
    <property type="entry name" value="Initiation factor IF2/eIF5b, domain 3"/>
    <property type="match status" value="1"/>
</dbReference>
<feature type="compositionally biased region" description="Acidic residues" evidence="14">
    <location>
        <begin position="13"/>
        <end position="27"/>
    </location>
</feature>
<dbReference type="FunFam" id="3.20.80.10:FF:000013">
    <property type="entry name" value="Soul heme-binding family protein"/>
    <property type="match status" value="2"/>
</dbReference>
<dbReference type="SUPFAM" id="SSF52540">
    <property type="entry name" value="P-loop containing nucleoside triphosphate hydrolases"/>
    <property type="match status" value="1"/>
</dbReference>
<feature type="region of interest" description="Disordered" evidence="14">
    <location>
        <begin position="1"/>
        <end position="27"/>
    </location>
</feature>
<keyword evidence="11" id="KW-0648">Protein biosynthesis</keyword>
<keyword evidence="8" id="KW-0479">Metal-binding</keyword>
<organism evidence="16 17">
    <name type="scientific">Corchorus capsularis</name>
    <name type="common">Jute</name>
    <dbReference type="NCBI Taxonomy" id="210143"/>
    <lineage>
        <taxon>Eukaryota</taxon>
        <taxon>Viridiplantae</taxon>
        <taxon>Streptophyta</taxon>
        <taxon>Embryophyta</taxon>
        <taxon>Tracheophyta</taxon>
        <taxon>Spermatophyta</taxon>
        <taxon>Magnoliopsida</taxon>
        <taxon>eudicotyledons</taxon>
        <taxon>Gunneridae</taxon>
        <taxon>Pentapetalae</taxon>
        <taxon>rosids</taxon>
        <taxon>malvids</taxon>
        <taxon>Malvales</taxon>
        <taxon>Malvaceae</taxon>
        <taxon>Grewioideae</taxon>
        <taxon>Apeibeae</taxon>
        <taxon>Corchorus</taxon>
    </lineage>
</organism>
<dbReference type="Pfam" id="PF04832">
    <property type="entry name" value="SOUL"/>
    <property type="match status" value="3"/>
</dbReference>
<keyword evidence="12" id="KW-0342">GTP-binding</keyword>
<dbReference type="SUPFAM" id="SSF50447">
    <property type="entry name" value="Translation proteins"/>
    <property type="match status" value="1"/>
</dbReference>
<dbReference type="AlphaFoldDB" id="A0A1R3K8R0"/>
<evidence type="ECO:0000259" key="15">
    <source>
        <dbReference type="PROSITE" id="PS51722"/>
    </source>
</evidence>
<dbReference type="FunFam" id="3.40.50.300:FF:000112">
    <property type="entry name" value="Eukaryotic translation initiation factor 5B"/>
    <property type="match status" value="1"/>
</dbReference>
<evidence type="ECO:0000256" key="1">
    <source>
        <dbReference type="ARBA" id="ARBA00004496"/>
    </source>
</evidence>
<dbReference type="GO" id="GO:0003924">
    <property type="term" value="F:GTPase activity"/>
    <property type="evidence" value="ECO:0007669"/>
    <property type="project" value="InterPro"/>
</dbReference>
<evidence type="ECO:0000256" key="7">
    <source>
        <dbReference type="ARBA" id="ARBA00022540"/>
    </source>
</evidence>
<protein>
    <recommendedName>
        <fullName evidence="5">Eukaryotic translation initiation factor 5B</fullName>
        <ecNumber evidence="4">3.6.5.3</ecNumber>
    </recommendedName>
    <alternativeName>
        <fullName evidence="13">Translation initiation factor IF-2</fullName>
    </alternativeName>
</protein>
<dbReference type="GO" id="GO:0003743">
    <property type="term" value="F:translation initiation factor activity"/>
    <property type="evidence" value="ECO:0007669"/>
    <property type="project" value="UniProtKB-KW"/>
</dbReference>
<dbReference type="InterPro" id="IPR027417">
    <property type="entry name" value="P-loop_NTPase"/>
</dbReference>